<evidence type="ECO:0000313" key="3">
    <source>
        <dbReference type="Proteomes" id="UP000658202"/>
    </source>
</evidence>
<gene>
    <name evidence="2" type="ORF">GCM10007332_04580</name>
</gene>
<dbReference type="EMBL" id="BMCW01000001">
    <property type="protein sequence ID" value="GGG46153.1"/>
    <property type="molecule type" value="Genomic_DNA"/>
</dbReference>
<name>A0ABQ1WUQ4_9FLAO</name>
<dbReference type="CDD" id="cd00761">
    <property type="entry name" value="Glyco_tranf_GTA_type"/>
    <property type="match status" value="1"/>
</dbReference>
<dbReference type="InterPro" id="IPR029044">
    <property type="entry name" value="Nucleotide-diphossugar_trans"/>
</dbReference>
<proteinExistence type="predicted"/>
<evidence type="ECO:0000313" key="2">
    <source>
        <dbReference type="EMBL" id="GGG46153.1"/>
    </source>
</evidence>
<accession>A0ABQ1WUQ4</accession>
<dbReference type="Gene3D" id="3.90.550.10">
    <property type="entry name" value="Spore Coat Polysaccharide Biosynthesis Protein SpsA, Chain A"/>
    <property type="match status" value="1"/>
</dbReference>
<dbReference type="PANTHER" id="PTHR22916:SF3">
    <property type="entry name" value="UDP-GLCNAC:BETAGAL BETA-1,3-N-ACETYLGLUCOSAMINYLTRANSFERASE-LIKE PROTEIN 1"/>
    <property type="match status" value="1"/>
</dbReference>
<dbReference type="Proteomes" id="UP000658202">
    <property type="component" value="Unassembled WGS sequence"/>
</dbReference>
<sequence>MKQTFEDFEVILVDDCSTDGSFEKIETLVRDDARFYLYKNEKNQGVGYTKRRCIDMSNGKICGFVDPDDALAENAIEISLNNHTEKNVVTYSRFLLCDDHLNPIKLFPHSRAVKNGDSKFFNVFLEANHFFTFKKSAYDITSGINPDLTSAVDQDLYLKLYETGCFTFINQPLYYYRLHSNGVSQDSSKKIKLNENWQRVILDTAKRRNIQFLYGKNINDVTNLPEFILKKQNTFLKKIQRKLQ</sequence>
<reference evidence="3" key="1">
    <citation type="journal article" date="2019" name="Int. J. Syst. Evol. Microbiol.">
        <title>The Global Catalogue of Microorganisms (GCM) 10K type strain sequencing project: providing services to taxonomists for standard genome sequencing and annotation.</title>
        <authorList>
            <consortium name="The Broad Institute Genomics Platform"/>
            <consortium name="The Broad Institute Genome Sequencing Center for Infectious Disease"/>
            <person name="Wu L."/>
            <person name="Ma J."/>
        </authorList>
    </citation>
    <scope>NUCLEOTIDE SEQUENCE [LARGE SCALE GENOMIC DNA]</scope>
    <source>
        <strain evidence="3">CCM 8490</strain>
    </source>
</reference>
<keyword evidence="3" id="KW-1185">Reference proteome</keyword>
<feature type="domain" description="Glycosyltransferase 2-like" evidence="1">
    <location>
        <begin position="2"/>
        <end position="138"/>
    </location>
</feature>
<dbReference type="PANTHER" id="PTHR22916">
    <property type="entry name" value="GLYCOSYLTRANSFERASE"/>
    <property type="match status" value="1"/>
</dbReference>
<evidence type="ECO:0000259" key="1">
    <source>
        <dbReference type="Pfam" id="PF00535"/>
    </source>
</evidence>
<dbReference type="SUPFAM" id="SSF53448">
    <property type="entry name" value="Nucleotide-diphospho-sugar transferases"/>
    <property type="match status" value="1"/>
</dbReference>
<comment type="caution">
    <text evidence="2">The sequence shown here is derived from an EMBL/GenBank/DDBJ whole genome shotgun (WGS) entry which is preliminary data.</text>
</comment>
<dbReference type="InterPro" id="IPR001173">
    <property type="entry name" value="Glyco_trans_2-like"/>
</dbReference>
<organism evidence="2 3">
    <name type="scientific">Epilithonimonas arachidiradicis</name>
    <dbReference type="NCBI Taxonomy" id="1617282"/>
    <lineage>
        <taxon>Bacteria</taxon>
        <taxon>Pseudomonadati</taxon>
        <taxon>Bacteroidota</taxon>
        <taxon>Flavobacteriia</taxon>
        <taxon>Flavobacteriales</taxon>
        <taxon>Weeksellaceae</taxon>
        <taxon>Chryseobacterium group</taxon>
        <taxon>Epilithonimonas</taxon>
    </lineage>
</organism>
<protein>
    <recommendedName>
        <fullName evidence="1">Glycosyltransferase 2-like domain-containing protein</fullName>
    </recommendedName>
</protein>
<dbReference type="Pfam" id="PF00535">
    <property type="entry name" value="Glycos_transf_2"/>
    <property type="match status" value="1"/>
</dbReference>